<evidence type="ECO:0000256" key="1">
    <source>
        <dbReference type="ARBA" id="ARBA00009952"/>
    </source>
</evidence>
<dbReference type="EMBL" id="OZ034815">
    <property type="protein sequence ID" value="CAL1365896.1"/>
    <property type="molecule type" value="Genomic_DNA"/>
</dbReference>
<proteinExistence type="inferred from homology"/>
<dbReference type="GO" id="GO:0005737">
    <property type="term" value="C:cytoplasm"/>
    <property type="evidence" value="ECO:0007669"/>
    <property type="project" value="TreeGrafter"/>
</dbReference>
<dbReference type="PANTHER" id="PTHR21096">
    <property type="entry name" value="PROTEIN FAM136A"/>
    <property type="match status" value="1"/>
</dbReference>
<comment type="similarity">
    <text evidence="1">Belongs to the FAM136 family.</text>
</comment>
<dbReference type="AlphaFoldDB" id="A0AAV2D3L7"/>
<reference evidence="2 3" key="1">
    <citation type="submission" date="2024-04" db="EMBL/GenBank/DDBJ databases">
        <authorList>
            <person name="Fracassetti M."/>
        </authorList>
    </citation>
    <scope>NUCLEOTIDE SEQUENCE [LARGE SCALE GENOMIC DNA]</scope>
</reference>
<dbReference type="Pfam" id="PF05811">
    <property type="entry name" value="DUF842"/>
    <property type="match status" value="1"/>
</dbReference>
<accession>A0AAV2D3L7</accession>
<protein>
    <submittedName>
        <fullName evidence="2">Uncharacterized protein</fullName>
    </submittedName>
</protein>
<dbReference type="PANTHER" id="PTHR21096:SF0">
    <property type="entry name" value="PROTEIN FAM136A"/>
    <property type="match status" value="1"/>
</dbReference>
<dbReference type="Proteomes" id="UP001497516">
    <property type="component" value="Chromosome 2"/>
</dbReference>
<evidence type="ECO:0000313" key="2">
    <source>
        <dbReference type="EMBL" id="CAL1365896.1"/>
    </source>
</evidence>
<evidence type="ECO:0000313" key="3">
    <source>
        <dbReference type="Proteomes" id="UP001497516"/>
    </source>
</evidence>
<name>A0AAV2D3L7_9ROSI</name>
<sequence length="148" mass="16882">MDHVKAAPQATLQQQTYQKLKRKIEDLDIKIAEQLKPVDDHINFTLHKAYFKCACECYETKKKGEINSCIENCVVPVLTANYHYRSETAKFQDKINRYLKVCQDKYFAAMLPTAGPDDMATVESCFDGAIAKTTKWLPNVVKNLKATT</sequence>
<gene>
    <name evidence="2" type="ORF">LTRI10_LOCUS10388</name>
</gene>
<keyword evidence="3" id="KW-1185">Reference proteome</keyword>
<organism evidence="2 3">
    <name type="scientific">Linum trigynum</name>
    <dbReference type="NCBI Taxonomy" id="586398"/>
    <lineage>
        <taxon>Eukaryota</taxon>
        <taxon>Viridiplantae</taxon>
        <taxon>Streptophyta</taxon>
        <taxon>Embryophyta</taxon>
        <taxon>Tracheophyta</taxon>
        <taxon>Spermatophyta</taxon>
        <taxon>Magnoliopsida</taxon>
        <taxon>eudicotyledons</taxon>
        <taxon>Gunneridae</taxon>
        <taxon>Pentapetalae</taxon>
        <taxon>rosids</taxon>
        <taxon>fabids</taxon>
        <taxon>Malpighiales</taxon>
        <taxon>Linaceae</taxon>
        <taxon>Linum</taxon>
    </lineage>
</organism>
<dbReference type="InterPro" id="IPR008560">
    <property type="entry name" value="DUF842_euk"/>
</dbReference>